<dbReference type="InterPro" id="IPR036388">
    <property type="entry name" value="WH-like_DNA-bd_sf"/>
</dbReference>
<dbReference type="InterPro" id="IPR000847">
    <property type="entry name" value="LysR_HTH_N"/>
</dbReference>
<dbReference type="Proteomes" id="UP000244083">
    <property type="component" value="Unassembled WGS sequence"/>
</dbReference>
<reference evidence="9" key="3">
    <citation type="journal article" date="2018" name="Genome Announc.">
        <title>Fifty-Six Draft Genome Sequences of 10 Lactobacillus Species from 22 Commercial Dietary Supplements.</title>
        <authorList>
            <person name="Gangiredla J."/>
            <person name="Barnaba T.J."/>
            <person name="Mammel M.K."/>
            <person name="Lacher D.W."/>
            <person name="Elkins C.A."/>
            <person name="Lampel K.A."/>
            <person name="Whitehouse C.A."/>
            <person name="Tartera C."/>
        </authorList>
    </citation>
    <scope>NUCLEOTIDE SEQUENCE</scope>
    <source>
        <strain evidence="9">DS12_10</strain>
    </source>
</reference>
<comment type="caution">
    <text evidence="6">The sequence shown here is derived from an EMBL/GenBank/DDBJ whole genome shotgun (WGS) entry which is preliminary data.</text>
</comment>
<dbReference type="Gene3D" id="1.10.10.10">
    <property type="entry name" value="Winged helix-like DNA-binding domain superfamily/Winged helix DNA-binding domain"/>
    <property type="match status" value="1"/>
</dbReference>
<evidence type="ECO:0000259" key="5">
    <source>
        <dbReference type="PROSITE" id="PS50931"/>
    </source>
</evidence>
<dbReference type="Proteomes" id="UP000027731">
    <property type="component" value="Unassembled WGS sequence"/>
</dbReference>
<accession>A0A073JJJ4</accession>
<dbReference type="EMBL" id="QAZN01000020">
    <property type="protein sequence ID" value="PTV02471.1"/>
    <property type="molecule type" value="Genomic_DNA"/>
</dbReference>
<dbReference type="PANTHER" id="PTHR30126:SF40">
    <property type="entry name" value="HTH-TYPE TRANSCRIPTIONAL REGULATOR GLTR"/>
    <property type="match status" value="1"/>
</dbReference>
<dbReference type="AlphaFoldDB" id="A0A073JJJ4"/>
<dbReference type="SUPFAM" id="SSF46785">
    <property type="entry name" value="Winged helix' DNA-binding domain"/>
    <property type="match status" value="1"/>
</dbReference>
<dbReference type="EMBL" id="MCNS01000009">
    <property type="protein sequence ID" value="OCX47579.1"/>
    <property type="molecule type" value="Genomic_DNA"/>
</dbReference>
<evidence type="ECO:0000256" key="4">
    <source>
        <dbReference type="ARBA" id="ARBA00023163"/>
    </source>
</evidence>
<evidence type="ECO:0000313" key="15">
    <source>
        <dbReference type="Proteomes" id="UP000460207"/>
    </source>
</evidence>
<keyword evidence="4" id="KW-0804">Transcription</keyword>
<sequence length="290" mass="33024">MIDNYLLEELVTFASEKTLAKTAEKLNVTQPTVTRGMQKLEDELGIQLFDRQPNRIILTDTGKLAAEKATEVLAVNRNFVQQLQNYAARQSVIKIASIAPGPLILLHTKNVSFSTQISIDEQFITPKQITTSLLNNENSIIISDQEIQTDQIESRYLGTENLYVNLDKFMYLANSQQVSFKDLAGLSFVVLNDIGPWKEIIQKHIPNAKFLYQEEWTALTEITKYSNFPYFSTNITTVNPRQRTSDDNRVRLPITDEAATMTFYANYLKKQKSSLTSLLNEISQSWPNLS</sequence>
<reference evidence="8 12" key="2">
    <citation type="submission" date="2016-08" db="EMBL/GenBank/DDBJ databases">
        <title>Probiotic bacterium isolated from chicken gut.</title>
        <authorList>
            <person name="Levy J.L."/>
            <person name="Hassan H.M."/>
            <person name="Mendoza M.A."/>
        </authorList>
    </citation>
    <scope>NUCLEOTIDE SEQUENCE [LARGE SCALE GENOMIC DNA]</scope>
    <source>
        <strain evidence="8 12">P43</strain>
    </source>
</reference>
<proteinExistence type="inferred from homology"/>
<dbReference type="EMBL" id="PTLS01000027">
    <property type="protein sequence ID" value="RMX25597.1"/>
    <property type="molecule type" value="Genomic_DNA"/>
</dbReference>
<feature type="domain" description="HTH lysR-type" evidence="5">
    <location>
        <begin position="2"/>
        <end position="59"/>
    </location>
</feature>
<dbReference type="Proteomes" id="UP000276940">
    <property type="component" value="Unassembled WGS sequence"/>
</dbReference>
<reference evidence="6 11" key="1">
    <citation type="submission" date="2014-06" db="EMBL/GenBank/DDBJ databases">
        <title>Genetic determinant of reutericyclin biosynthesis of Lactobacillus reuteri.</title>
        <authorList>
            <person name="Lin X."/>
            <person name="Duar R."/>
            <person name="Walter J."/>
            <person name="Gaenzle M."/>
        </authorList>
    </citation>
    <scope>NUCLEOTIDE SEQUENCE [LARGE SCALE GENOMIC DNA]</scope>
    <source>
        <strain evidence="6 11">LTH2584</strain>
    </source>
</reference>
<name>A0A073JJJ4_LIMRT</name>
<evidence type="ECO:0000313" key="11">
    <source>
        <dbReference type="Proteomes" id="UP000027731"/>
    </source>
</evidence>
<evidence type="ECO:0000313" key="9">
    <source>
        <dbReference type="EMBL" id="PTV02471.1"/>
    </source>
</evidence>
<dbReference type="RefSeq" id="WP_003665132.1">
    <property type="nucleotide sequence ID" value="NZ_CP136906.1"/>
</dbReference>
<dbReference type="PATRIC" id="fig|1598.90.peg.2129"/>
<evidence type="ECO:0000256" key="3">
    <source>
        <dbReference type="ARBA" id="ARBA00023125"/>
    </source>
</evidence>
<dbReference type="GO" id="GO:0003700">
    <property type="term" value="F:DNA-binding transcription factor activity"/>
    <property type="evidence" value="ECO:0007669"/>
    <property type="project" value="InterPro"/>
</dbReference>
<dbReference type="InterPro" id="IPR036390">
    <property type="entry name" value="WH_DNA-bd_sf"/>
</dbReference>
<evidence type="ECO:0000313" key="6">
    <source>
        <dbReference type="EMBL" id="KEK13787.1"/>
    </source>
</evidence>
<dbReference type="Proteomes" id="UP000460207">
    <property type="component" value="Unassembled WGS sequence"/>
</dbReference>
<comment type="similarity">
    <text evidence="1">Belongs to the LysR transcriptional regulatory family.</text>
</comment>
<organism evidence="6 11">
    <name type="scientific">Limosilactobacillus reuteri</name>
    <name type="common">Lactobacillus reuteri</name>
    <dbReference type="NCBI Taxonomy" id="1598"/>
    <lineage>
        <taxon>Bacteria</taxon>
        <taxon>Bacillati</taxon>
        <taxon>Bacillota</taxon>
        <taxon>Bacilli</taxon>
        <taxon>Lactobacillales</taxon>
        <taxon>Lactobacillaceae</taxon>
        <taxon>Limosilactobacillus</taxon>
    </lineage>
</organism>
<evidence type="ECO:0000313" key="8">
    <source>
        <dbReference type="EMBL" id="OCX47579.1"/>
    </source>
</evidence>
<protein>
    <submittedName>
        <fullName evidence="6">LysR family transcriptional regulator</fullName>
    </submittedName>
</protein>
<dbReference type="EMBL" id="WJND01000006">
    <property type="protein sequence ID" value="MRG89399.1"/>
    <property type="molecule type" value="Genomic_DNA"/>
</dbReference>
<evidence type="ECO:0000313" key="7">
    <source>
        <dbReference type="EMBL" id="MRG89399.1"/>
    </source>
</evidence>
<evidence type="ECO:0000313" key="14">
    <source>
        <dbReference type="Proteomes" id="UP000276940"/>
    </source>
</evidence>
<dbReference type="Gene3D" id="3.40.190.290">
    <property type="match status" value="1"/>
</dbReference>
<evidence type="ECO:0000313" key="10">
    <source>
        <dbReference type="EMBL" id="RMX25597.1"/>
    </source>
</evidence>
<reference evidence="13" key="5">
    <citation type="submission" date="2018-04" db="EMBL/GenBank/DDBJ databases">
        <title>Draft Genome Sequences of 10 Lactobacillus Species from 22 Commercial Probiotic Products.</title>
        <authorList>
            <person name="Gangiredla J."/>
            <person name="Barnaba T.J."/>
            <person name="Mammel M.K."/>
            <person name="Lacher D.W."/>
            <person name="Elkins C.A."/>
            <person name="Lampel K.A."/>
            <person name="Whitehouse C.A."/>
            <person name="Tartera C."/>
        </authorList>
    </citation>
    <scope>NUCLEOTIDE SEQUENCE [LARGE SCALE GENOMIC DNA]</scope>
    <source>
        <strain evidence="13">DS12_10</strain>
    </source>
</reference>
<dbReference type="Pfam" id="PF00126">
    <property type="entry name" value="HTH_1"/>
    <property type="match status" value="1"/>
</dbReference>
<evidence type="ECO:0000313" key="13">
    <source>
        <dbReference type="Proteomes" id="UP000244083"/>
    </source>
</evidence>
<evidence type="ECO:0000256" key="2">
    <source>
        <dbReference type="ARBA" id="ARBA00023015"/>
    </source>
</evidence>
<dbReference type="GO" id="GO:0000976">
    <property type="term" value="F:transcription cis-regulatory region binding"/>
    <property type="evidence" value="ECO:0007669"/>
    <property type="project" value="TreeGrafter"/>
</dbReference>
<keyword evidence="2" id="KW-0805">Transcription regulation</keyword>
<dbReference type="PANTHER" id="PTHR30126">
    <property type="entry name" value="HTH-TYPE TRANSCRIPTIONAL REGULATOR"/>
    <property type="match status" value="1"/>
</dbReference>
<dbReference type="PRINTS" id="PR00039">
    <property type="entry name" value="HTHLYSR"/>
</dbReference>
<evidence type="ECO:0000256" key="1">
    <source>
        <dbReference type="ARBA" id="ARBA00009437"/>
    </source>
</evidence>
<evidence type="ECO:0000313" key="12">
    <source>
        <dbReference type="Proteomes" id="UP000095141"/>
    </source>
</evidence>
<dbReference type="PROSITE" id="PS50931">
    <property type="entry name" value="HTH_LYSR"/>
    <property type="match status" value="1"/>
</dbReference>
<gene>
    <name evidence="8" type="ORF">BFD03_05800</name>
    <name evidence="10" type="ORF">C5O77_05280</name>
    <name evidence="9" type="ORF">DB325_08825</name>
    <name evidence="7" type="ORF">GIX76_05300</name>
    <name evidence="6" type="ORF">LR3_03565</name>
</gene>
<reference evidence="10 14" key="4">
    <citation type="journal article" date="2018" name="J Appl Environ Microbiol">
        <title>The gut symbionts Lactobacillus reuteri R2lc and 2010 encode a polyketide synthase cluster that activates the mammalian aryl-hydrocarbon receptor.</title>
        <authorList>
            <person name="Ozcam M."/>
            <person name="Roos S."/>
            <person name="Van Pijkeren J.P."/>
        </authorList>
    </citation>
    <scope>NUCLEOTIDE SEQUENCE [LARGE SCALE GENOMIC DNA]</scope>
    <source>
        <strain evidence="10 14">R2lc</strain>
    </source>
</reference>
<keyword evidence="3" id="KW-0238">DNA-binding</keyword>
<dbReference type="EMBL" id="JOSX01000024">
    <property type="protein sequence ID" value="KEK13787.1"/>
    <property type="molecule type" value="Genomic_DNA"/>
</dbReference>
<reference evidence="7 15" key="6">
    <citation type="submission" date="2019-11" db="EMBL/GenBank/DDBJ databases">
        <title>Draft genome sequence of 12 host-associated Lactobacillus reuteri rodent strains.</title>
        <authorList>
            <person name="Zhang S."/>
            <person name="Ozcam M."/>
            <person name="Van Pijkeren J.P."/>
        </authorList>
    </citation>
    <scope>NUCLEOTIDE SEQUENCE [LARGE SCALE GENOMIC DNA]</scope>
    <source>
        <strain evidence="7 15">N4I</strain>
    </source>
</reference>
<dbReference type="Proteomes" id="UP000095141">
    <property type="component" value="Unassembled WGS sequence"/>
</dbReference>